<gene>
    <name evidence="2" type="ORF">PR048_027481</name>
</gene>
<comment type="caution">
    <text evidence="2">The sequence shown here is derived from an EMBL/GenBank/DDBJ whole genome shotgun (WGS) entry which is preliminary data.</text>
</comment>
<accession>A0ABQ9GFK2</accession>
<evidence type="ECO:0000313" key="3">
    <source>
        <dbReference type="Proteomes" id="UP001159363"/>
    </source>
</evidence>
<evidence type="ECO:0000256" key="1">
    <source>
        <dbReference type="SAM" id="MobiDB-lite"/>
    </source>
</evidence>
<name>A0ABQ9GFK2_9NEOP</name>
<feature type="region of interest" description="Disordered" evidence="1">
    <location>
        <begin position="323"/>
        <end position="344"/>
    </location>
</feature>
<sequence length="409" mass="45631">MEGYSSGRELPHPMTVADLHKADLSCETSRSTSIKSTANARMILQPIVTRAQKREYAKASSPTKDEKNQIITPGNIFAVQYYNAVAERLARSPPTKANRVQIPGRIDEFSRVGIVPGDAVGRRVFSRISRLPCPFIPAVLHIRLNHTHQLSRPSLTCSRRPLSIICFPLHAQHCRVDRSDVSGWSEEICAALNIEVSRANEGEVWRRNAMTGELGIPEKTRRPPASSGTIPTCENKQRSPPRIVPGSPSWETKASGGRLTHAVNLYDLKSQNVKLIRPGVRTRKPLVRARQESPPPQLPLPLTSLQLQFLRIFSAYPCNLARQNGAENNKGRKRSDKRRMTPRSSATLLEEMEHAYCALLAVERCREVGCWERGGTNGEYPNTTTATTTIATRTNVRIVAGTRHRIVEF</sequence>
<evidence type="ECO:0000313" key="2">
    <source>
        <dbReference type="EMBL" id="KAJ8871175.1"/>
    </source>
</evidence>
<reference evidence="2 3" key="1">
    <citation type="submission" date="2023-02" db="EMBL/GenBank/DDBJ databases">
        <title>LHISI_Scaffold_Assembly.</title>
        <authorList>
            <person name="Stuart O.P."/>
            <person name="Cleave R."/>
            <person name="Magrath M.J.L."/>
            <person name="Mikheyev A.S."/>
        </authorList>
    </citation>
    <scope>NUCLEOTIDE SEQUENCE [LARGE SCALE GENOMIC DNA]</scope>
    <source>
        <strain evidence="2">Daus_M_001</strain>
        <tissue evidence="2">Leg muscle</tissue>
    </source>
</reference>
<keyword evidence="3" id="KW-1185">Reference proteome</keyword>
<organism evidence="2 3">
    <name type="scientific">Dryococelus australis</name>
    <dbReference type="NCBI Taxonomy" id="614101"/>
    <lineage>
        <taxon>Eukaryota</taxon>
        <taxon>Metazoa</taxon>
        <taxon>Ecdysozoa</taxon>
        <taxon>Arthropoda</taxon>
        <taxon>Hexapoda</taxon>
        <taxon>Insecta</taxon>
        <taxon>Pterygota</taxon>
        <taxon>Neoptera</taxon>
        <taxon>Polyneoptera</taxon>
        <taxon>Phasmatodea</taxon>
        <taxon>Verophasmatodea</taxon>
        <taxon>Anareolatae</taxon>
        <taxon>Phasmatidae</taxon>
        <taxon>Eurycanthinae</taxon>
        <taxon>Dryococelus</taxon>
    </lineage>
</organism>
<proteinExistence type="predicted"/>
<dbReference type="EMBL" id="JARBHB010000012">
    <property type="protein sequence ID" value="KAJ8871175.1"/>
    <property type="molecule type" value="Genomic_DNA"/>
</dbReference>
<dbReference type="Proteomes" id="UP001159363">
    <property type="component" value="Chromosome 11"/>
</dbReference>
<feature type="compositionally biased region" description="Basic residues" evidence="1">
    <location>
        <begin position="331"/>
        <end position="341"/>
    </location>
</feature>
<feature type="region of interest" description="Disordered" evidence="1">
    <location>
        <begin position="215"/>
        <end position="255"/>
    </location>
</feature>
<protein>
    <submittedName>
        <fullName evidence="2">Uncharacterized protein</fullName>
    </submittedName>
</protein>